<evidence type="ECO:0000256" key="1">
    <source>
        <dbReference type="SAM" id="MobiDB-lite"/>
    </source>
</evidence>
<gene>
    <name evidence="2" type="ORF">Q9295_05195</name>
</gene>
<reference evidence="2 3" key="1">
    <citation type="submission" date="2023-08" db="EMBL/GenBank/DDBJ databases">
        <title>Characterization of two Paracoccaceae strains isolated from Phycosphere and proposal of Xinfangfangia lacusdiani sp. nov.</title>
        <authorList>
            <person name="Deng Y."/>
            <person name="Zhang Y.Q."/>
        </authorList>
    </citation>
    <scope>NUCLEOTIDE SEQUENCE [LARGE SCALE GENOMIC DNA]</scope>
    <source>
        <strain evidence="2 3">CPCC 101601</strain>
    </source>
</reference>
<organism evidence="2 3">
    <name type="scientific">Pseudogemmobacter lacusdianii</name>
    <dbReference type="NCBI Taxonomy" id="3069608"/>
    <lineage>
        <taxon>Bacteria</taxon>
        <taxon>Pseudomonadati</taxon>
        <taxon>Pseudomonadota</taxon>
        <taxon>Alphaproteobacteria</taxon>
        <taxon>Rhodobacterales</taxon>
        <taxon>Paracoccaceae</taxon>
        <taxon>Pseudogemmobacter</taxon>
    </lineage>
</organism>
<sequence>MQGASKILTVSYGTFSCTLEGFDDPFNTMRAIAEYFRDLAAGDRYFGAEPPTPDAAMLHRIAEREVQRRVEARVEDNNVILRAAEEPAAAAIAAPIVAENVAKPGAAETPVAEAPVAQDPVVEPAAETVAVEPLAPVDIADELPEVPAAPVEPLVADAPEPVEPPARPALAEVMPEGVAVKLARLRHAVALSGAAAAPVAANGALPVEDAASAFAPSFGSDGFDEEDDADIGGTAGLAEAFDVANVKPEAAFVAKASDDVQGDADAQVLARLGGLMVDEDEVLESTDSLDEDDEIALQDRAEPPTASPLTLGDEGVELADLIAELTGKPAAAAAGAEPAAPEVETAPSQAAELQEDWASEAFAEDIEQEDEELFGLAAAPAPAWQHEGSPDVADLGDDLESELSAALFDDADDAAPEVVTPVEEAEEPLAAAWSDDAQDIDLQEVAGDDTANEVDAEPLAAAQVEPQFAEPVEAEETATVAPAPHDAALEKAQRARARVIKIRRADAMLPETADEPTAFVAPVADQPVEADTTTTAPDEDMTRLLRQADDEMSEPSNRRRLSAIQHLKAAVAATVAERLAGVKEPSDAERADPYRADLARAVRPVRPRSNESERTPRLAATSEQRLMSSTNRPAPLVLVSEQRIDRSAAPSTPVHVAPVHVAPVRPRRVGRGGAVAAASGGEALQDDYALEAELSAALLADEPALPEQAGSVMQADLDLNASEDDVEPALNAGNIFDDSRGFAEFAERLGTSNLTQMLEAAAAYATCFGKRDHFTRPYLMRQVEAGRFGDGFTREDGLRGFGTLLREGRFAKVGRGHFVLTDDSTYLAEARKMAR</sequence>
<feature type="region of interest" description="Disordered" evidence="1">
    <location>
        <begin position="329"/>
        <end position="349"/>
    </location>
</feature>
<proteinExistence type="predicted"/>
<dbReference type="Proteomes" id="UP001239680">
    <property type="component" value="Unassembled WGS sequence"/>
</dbReference>
<accession>A0ABU0VVJ7</accession>
<dbReference type="PROSITE" id="PS51257">
    <property type="entry name" value="PROKAR_LIPOPROTEIN"/>
    <property type="match status" value="1"/>
</dbReference>
<dbReference type="RefSeq" id="WP_306679448.1">
    <property type="nucleotide sequence ID" value="NZ_JAVDBT010000004.1"/>
</dbReference>
<protein>
    <recommendedName>
        <fullName evidence="4">Chemotaxis protein CheA</fullName>
    </recommendedName>
</protein>
<evidence type="ECO:0000313" key="2">
    <source>
        <dbReference type="EMBL" id="MDQ2065757.1"/>
    </source>
</evidence>
<dbReference type="EMBL" id="JAVDBT010000004">
    <property type="protein sequence ID" value="MDQ2065757.1"/>
    <property type="molecule type" value="Genomic_DNA"/>
</dbReference>
<evidence type="ECO:0008006" key="4">
    <source>
        <dbReference type="Google" id="ProtNLM"/>
    </source>
</evidence>
<keyword evidence="3" id="KW-1185">Reference proteome</keyword>
<evidence type="ECO:0000313" key="3">
    <source>
        <dbReference type="Proteomes" id="UP001239680"/>
    </source>
</evidence>
<feature type="region of interest" description="Disordered" evidence="1">
    <location>
        <begin position="605"/>
        <end position="628"/>
    </location>
</feature>
<comment type="caution">
    <text evidence="2">The sequence shown here is derived from an EMBL/GenBank/DDBJ whole genome shotgun (WGS) entry which is preliminary data.</text>
</comment>
<name>A0ABU0VVJ7_9RHOB</name>
<feature type="compositionally biased region" description="Low complexity" evidence="1">
    <location>
        <begin position="329"/>
        <end position="347"/>
    </location>
</feature>